<evidence type="ECO:0000256" key="1">
    <source>
        <dbReference type="SAM" id="MobiDB-lite"/>
    </source>
</evidence>
<keyword evidence="3" id="KW-1185">Reference proteome</keyword>
<organism evidence="2 3">
    <name type="scientific">Rhynchosporium secalis</name>
    <name type="common">Barley scald fungus</name>
    <dbReference type="NCBI Taxonomy" id="38038"/>
    <lineage>
        <taxon>Eukaryota</taxon>
        <taxon>Fungi</taxon>
        <taxon>Dikarya</taxon>
        <taxon>Ascomycota</taxon>
        <taxon>Pezizomycotina</taxon>
        <taxon>Leotiomycetes</taxon>
        <taxon>Helotiales</taxon>
        <taxon>Ploettnerulaceae</taxon>
        <taxon>Rhynchosporium</taxon>
    </lineage>
</organism>
<gene>
    <name evidence="2" type="ORF">RSE6_13085</name>
</gene>
<dbReference type="AlphaFoldDB" id="A0A1E1MRZ6"/>
<sequence length="430" mass="48485">MKVKQGEDSEEDIEIISSDQYYATLPSKSNSLKLKLTPIKHRSILPGKATMSHPTLFSFASTASASKTYPISFQEKSIFELPTTILPLQFSLFISYIYIGSMAPTLLLATDDKDSCTWEALYHVGYTLRSAGFMNYCMEGLRELRSVRKGIWPSPTEAKLVWKMDMEMGGLNMAILDIAGLNNDSSLGVGNADSDTRSSSDSDILSLDGKMSPLHEFVVACIAYNLPMSSDQANTPNYRAWKRLLSSKETTLASLSIMVHAMNRKMFMGKEPWNDEFRGLWEIVEEDVSTRWREILEKRKGQSEGVRKETRDGIESVQELLERMALRGESGLSEDGDVNRSESGIVSVDEDECDSDMEEVEEGDEYREELNRYESLNGDTIAPGPENKSLVRKRECDQQQTGRRILLRDEKLGDGKQIRIGGECWKLNRI</sequence>
<evidence type="ECO:0000313" key="3">
    <source>
        <dbReference type="Proteomes" id="UP000177625"/>
    </source>
</evidence>
<feature type="region of interest" description="Disordered" evidence="1">
    <location>
        <begin position="376"/>
        <end position="396"/>
    </location>
</feature>
<reference evidence="3" key="1">
    <citation type="submission" date="2016-03" db="EMBL/GenBank/DDBJ databases">
        <authorList>
            <person name="Guldener U."/>
        </authorList>
    </citation>
    <scope>NUCLEOTIDE SEQUENCE [LARGE SCALE GENOMIC DNA]</scope>
</reference>
<protein>
    <submittedName>
        <fullName evidence="2">Uncharacterized protein</fullName>
    </submittedName>
</protein>
<proteinExistence type="predicted"/>
<dbReference type="EMBL" id="FJVC01000514">
    <property type="protein sequence ID" value="CZT51873.1"/>
    <property type="molecule type" value="Genomic_DNA"/>
</dbReference>
<evidence type="ECO:0000313" key="2">
    <source>
        <dbReference type="EMBL" id="CZT51873.1"/>
    </source>
</evidence>
<name>A0A1E1MRZ6_RHYSE</name>
<accession>A0A1E1MRZ6</accession>
<dbReference type="Proteomes" id="UP000177625">
    <property type="component" value="Unassembled WGS sequence"/>
</dbReference>